<protein>
    <submittedName>
        <fullName evidence="2">Tellurite resistance protein TerA</fullName>
    </submittedName>
</protein>
<dbReference type="STRING" id="1206085.SAMN05443575_0216"/>
<reference evidence="2 3" key="1">
    <citation type="submission" date="2016-11" db="EMBL/GenBank/DDBJ databases">
        <authorList>
            <person name="Jaros S."/>
            <person name="Januszkiewicz K."/>
            <person name="Wedrychowicz H."/>
        </authorList>
    </citation>
    <scope>NUCLEOTIDE SEQUENCE [LARGE SCALE GENOMIC DNA]</scope>
    <source>
        <strain evidence="2 3">DSM 45627</strain>
    </source>
</reference>
<accession>A0A1M5CEM1</accession>
<feature type="compositionally biased region" description="Low complexity" evidence="1">
    <location>
        <begin position="73"/>
        <end position="89"/>
    </location>
</feature>
<dbReference type="AlphaFoldDB" id="A0A1M5CEM1"/>
<organism evidence="2 3">
    <name type="scientific">Jatrophihabitans endophyticus</name>
    <dbReference type="NCBI Taxonomy" id="1206085"/>
    <lineage>
        <taxon>Bacteria</taxon>
        <taxon>Bacillati</taxon>
        <taxon>Actinomycetota</taxon>
        <taxon>Actinomycetes</taxon>
        <taxon>Jatrophihabitantales</taxon>
        <taxon>Jatrophihabitantaceae</taxon>
        <taxon>Jatrophihabitans</taxon>
    </lineage>
</organism>
<dbReference type="Gene3D" id="2.60.60.30">
    <property type="entry name" value="sav2460 like domains"/>
    <property type="match status" value="1"/>
</dbReference>
<feature type="compositionally biased region" description="Pro residues" evidence="1">
    <location>
        <begin position="10"/>
        <end position="72"/>
    </location>
</feature>
<dbReference type="EMBL" id="FQVU01000001">
    <property type="protein sequence ID" value="SHF53151.1"/>
    <property type="molecule type" value="Genomic_DNA"/>
</dbReference>
<gene>
    <name evidence="2" type="ORF">SAMN05443575_0216</name>
</gene>
<evidence type="ECO:0000256" key="1">
    <source>
        <dbReference type="SAM" id="MobiDB-lite"/>
    </source>
</evidence>
<dbReference type="RefSeq" id="WP_234971300.1">
    <property type="nucleotide sequence ID" value="NZ_FQVU01000001.1"/>
</dbReference>
<keyword evidence="3" id="KW-1185">Reference proteome</keyword>
<name>A0A1M5CEM1_9ACTN</name>
<dbReference type="InterPro" id="IPR003325">
    <property type="entry name" value="TerD"/>
</dbReference>
<feature type="region of interest" description="Disordered" evidence="1">
    <location>
        <begin position="1"/>
        <end position="91"/>
    </location>
</feature>
<evidence type="ECO:0000313" key="3">
    <source>
        <dbReference type="Proteomes" id="UP000186132"/>
    </source>
</evidence>
<dbReference type="CDD" id="cd06974">
    <property type="entry name" value="TerD_like"/>
    <property type="match status" value="1"/>
</dbReference>
<dbReference type="Proteomes" id="UP000186132">
    <property type="component" value="Unassembled WGS sequence"/>
</dbReference>
<sequence length="293" mass="31181">MGIDYTKRPASPPPAQPPPPQQGGYPPPPPPQQGGYPPPPPQQGGYPPPPPPQQGGYPPPPPPQQGGYPPPQQQGGYPQQGGQPQQQPGVSLSKVTLTKSAPAVSLRKHGGQGGVLRVNLNWNARPQQQKGLFRKNTQLDLDLGCLYEFADGSKGVVQALGNAFQADMRTTGEVLISLDGDDRSGAVSGGENMSINLQDVAKIRRVLVFALIYEGAANWASADGLLTIYPVGAPPIEVRLDDPRDGARICAVAQLINNNGELVIQREVNYLNGAQRALDEAYGWGMNWTAGRK</sequence>
<proteinExistence type="predicted"/>
<evidence type="ECO:0000313" key="2">
    <source>
        <dbReference type="EMBL" id="SHF53151.1"/>
    </source>
</evidence>